<name>A0A0K0EU01_STRVS</name>
<proteinExistence type="predicted"/>
<keyword evidence="1" id="KW-1185">Reference proteome</keyword>
<reference evidence="1" key="1">
    <citation type="submission" date="2014-07" db="EMBL/GenBank/DDBJ databases">
        <authorList>
            <person name="Martin A.A"/>
            <person name="De Silva N."/>
        </authorList>
    </citation>
    <scope>NUCLEOTIDE SEQUENCE</scope>
</reference>
<dbReference type="WBParaSite" id="SVE_0000940450.1">
    <property type="protein sequence ID" value="SVE_0000940450.1"/>
    <property type="gene ID" value="SVE_0000940450"/>
</dbReference>
<reference evidence="2" key="2">
    <citation type="submission" date="2015-08" db="UniProtKB">
        <authorList>
            <consortium name="WormBaseParasite"/>
        </authorList>
    </citation>
    <scope>IDENTIFICATION</scope>
</reference>
<dbReference type="Proteomes" id="UP000035680">
    <property type="component" value="Unassembled WGS sequence"/>
</dbReference>
<evidence type="ECO:0000313" key="2">
    <source>
        <dbReference type="WBParaSite" id="SVE_0000940450.1"/>
    </source>
</evidence>
<evidence type="ECO:0000313" key="1">
    <source>
        <dbReference type="Proteomes" id="UP000035680"/>
    </source>
</evidence>
<sequence>MICIIFLFNVFSFLCFFKGKKLLRIIQLKFFEKLCILIIKIYCLY</sequence>
<accession>A0A0K0EU01</accession>
<protein>
    <submittedName>
        <fullName evidence="2">Uncharacterized protein</fullName>
    </submittedName>
</protein>
<dbReference type="AlphaFoldDB" id="A0A0K0EU01"/>
<organism evidence="1 2">
    <name type="scientific">Strongyloides venezuelensis</name>
    <name type="common">Threadworm</name>
    <dbReference type="NCBI Taxonomy" id="75913"/>
    <lineage>
        <taxon>Eukaryota</taxon>
        <taxon>Metazoa</taxon>
        <taxon>Ecdysozoa</taxon>
        <taxon>Nematoda</taxon>
        <taxon>Chromadorea</taxon>
        <taxon>Rhabditida</taxon>
        <taxon>Tylenchina</taxon>
        <taxon>Panagrolaimomorpha</taxon>
        <taxon>Strongyloidoidea</taxon>
        <taxon>Strongyloididae</taxon>
        <taxon>Strongyloides</taxon>
    </lineage>
</organism>